<gene>
    <name evidence="7" type="ORF">BJN45_05310</name>
</gene>
<dbReference type="InterPro" id="IPR036249">
    <property type="entry name" value="Thioredoxin-like_sf"/>
</dbReference>
<comment type="caution">
    <text evidence="7">The sequence shown here is derived from an EMBL/GenBank/DDBJ whole genome shotgun (WGS) entry which is preliminary data.</text>
</comment>
<dbReference type="STRING" id="418702.BJN45_05310"/>
<evidence type="ECO:0000259" key="6">
    <source>
        <dbReference type="PROSITE" id="PS51352"/>
    </source>
</evidence>
<feature type="disulfide bond" description="Redox-active" evidence="4">
    <location>
        <begin position="72"/>
        <end position="76"/>
    </location>
</feature>
<keyword evidence="5" id="KW-1133">Transmembrane helix</keyword>
<dbReference type="OrthoDB" id="9790194at2"/>
<dbReference type="InterPro" id="IPR013766">
    <property type="entry name" value="Thioredoxin_domain"/>
</dbReference>
<evidence type="ECO:0000256" key="3">
    <source>
        <dbReference type="PIRSR" id="PIRSR603782-1"/>
    </source>
</evidence>
<sequence length="200" mass="21459">MSERLLIIVVAVLASLVIGLGLFWHPDTAPTPVAVSPLPPGGDFTLQSADGPVTLGNSRGKLSLLYFGYTYCPDICPTTLTALTAGMVLLTPEERARLAVFFISVDPQRDTVDHLKTYVEFFDPGIVGVTGNPAEIAELATRYGVFYKAQPAEMAGAAYVVDHSAETFIVGPDTRLLARMAHGTPPDQVAALIRQYLNQP</sequence>
<keyword evidence="3" id="KW-0479">Metal-binding</keyword>
<keyword evidence="8" id="KW-1185">Reference proteome</keyword>
<feature type="transmembrane region" description="Helical" evidence="5">
    <location>
        <begin position="5"/>
        <end position="24"/>
    </location>
</feature>
<evidence type="ECO:0000256" key="1">
    <source>
        <dbReference type="ARBA" id="ARBA00010996"/>
    </source>
</evidence>
<dbReference type="FunFam" id="3.40.30.10:FF:000013">
    <property type="entry name" value="Blast:Protein SCO1 homolog, mitochondrial"/>
    <property type="match status" value="1"/>
</dbReference>
<dbReference type="SUPFAM" id="SSF52833">
    <property type="entry name" value="Thioredoxin-like"/>
    <property type="match status" value="1"/>
</dbReference>
<evidence type="ECO:0000256" key="5">
    <source>
        <dbReference type="SAM" id="Phobius"/>
    </source>
</evidence>
<evidence type="ECO:0000256" key="2">
    <source>
        <dbReference type="ARBA" id="ARBA00023008"/>
    </source>
</evidence>
<dbReference type="RefSeq" id="WP_076092874.1">
    <property type="nucleotide sequence ID" value="NZ_MTHD01000002.1"/>
</dbReference>
<reference evidence="7 8" key="1">
    <citation type="submission" date="2016-10" db="EMBL/GenBank/DDBJ databases">
        <title>Alkaliphiles isolated from bioreactors.</title>
        <authorList>
            <person name="Salah Z."/>
            <person name="Rout S.P."/>
            <person name="Humphreys P.N."/>
        </authorList>
    </citation>
    <scope>NUCLEOTIDE SEQUENCE [LARGE SCALE GENOMIC DNA]</scope>
    <source>
        <strain evidence="7 8">ZS02</strain>
    </source>
</reference>
<keyword evidence="5" id="KW-0812">Transmembrane</keyword>
<keyword evidence="4" id="KW-1015">Disulfide bond</keyword>
<feature type="binding site" evidence="3">
    <location>
        <position position="163"/>
    </location>
    <ligand>
        <name>Cu cation</name>
        <dbReference type="ChEBI" id="CHEBI:23378"/>
    </ligand>
</feature>
<dbReference type="GO" id="GO:0046872">
    <property type="term" value="F:metal ion binding"/>
    <property type="evidence" value="ECO:0007669"/>
    <property type="project" value="UniProtKB-KW"/>
</dbReference>
<dbReference type="PANTHER" id="PTHR12151:SF25">
    <property type="entry name" value="LINALOOL DEHYDRATASE_ISOMERASE DOMAIN-CONTAINING PROTEIN"/>
    <property type="match status" value="1"/>
</dbReference>
<feature type="domain" description="Thioredoxin" evidence="6">
    <location>
        <begin position="35"/>
        <end position="198"/>
    </location>
</feature>
<evidence type="ECO:0000313" key="7">
    <source>
        <dbReference type="EMBL" id="OMG54641.1"/>
    </source>
</evidence>
<protein>
    <submittedName>
        <fullName evidence="7">Electron transport protein SCO1/SenC</fullName>
    </submittedName>
</protein>
<organism evidence="7 8">
    <name type="scientific">Azonexus hydrophilus</name>
    <dbReference type="NCBI Taxonomy" id="418702"/>
    <lineage>
        <taxon>Bacteria</taxon>
        <taxon>Pseudomonadati</taxon>
        <taxon>Pseudomonadota</taxon>
        <taxon>Betaproteobacteria</taxon>
        <taxon>Rhodocyclales</taxon>
        <taxon>Azonexaceae</taxon>
        <taxon>Azonexus</taxon>
    </lineage>
</organism>
<dbReference type="Pfam" id="PF02630">
    <property type="entry name" value="SCO1-SenC"/>
    <property type="match status" value="1"/>
</dbReference>
<accession>A0A1R1I7D3</accession>
<dbReference type="CDD" id="cd02968">
    <property type="entry name" value="SCO"/>
    <property type="match status" value="1"/>
</dbReference>
<keyword evidence="2 3" id="KW-0186">Copper</keyword>
<evidence type="ECO:0000256" key="4">
    <source>
        <dbReference type="PIRSR" id="PIRSR603782-2"/>
    </source>
</evidence>
<name>A0A1R1I7D3_9RHOO</name>
<dbReference type="InterPro" id="IPR003782">
    <property type="entry name" value="SCO1/SenC"/>
</dbReference>
<dbReference type="Gene3D" id="3.40.30.10">
    <property type="entry name" value="Glutaredoxin"/>
    <property type="match status" value="1"/>
</dbReference>
<feature type="binding site" evidence="3">
    <location>
        <position position="76"/>
    </location>
    <ligand>
        <name>Cu cation</name>
        <dbReference type="ChEBI" id="CHEBI:23378"/>
    </ligand>
</feature>
<dbReference type="EMBL" id="MTHD01000002">
    <property type="protein sequence ID" value="OMG54641.1"/>
    <property type="molecule type" value="Genomic_DNA"/>
</dbReference>
<keyword evidence="5" id="KW-0472">Membrane</keyword>
<dbReference type="PANTHER" id="PTHR12151">
    <property type="entry name" value="ELECTRON TRANSPORT PROTIN SCO1/SENC FAMILY MEMBER"/>
    <property type="match status" value="1"/>
</dbReference>
<dbReference type="PROSITE" id="PS51352">
    <property type="entry name" value="THIOREDOXIN_2"/>
    <property type="match status" value="1"/>
</dbReference>
<feature type="binding site" evidence="3">
    <location>
        <position position="72"/>
    </location>
    <ligand>
        <name>Cu cation</name>
        <dbReference type="ChEBI" id="CHEBI:23378"/>
    </ligand>
</feature>
<proteinExistence type="inferred from homology"/>
<comment type="similarity">
    <text evidence="1">Belongs to the SCO1/2 family.</text>
</comment>
<evidence type="ECO:0000313" key="8">
    <source>
        <dbReference type="Proteomes" id="UP000187526"/>
    </source>
</evidence>
<dbReference type="Proteomes" id="UP000187526">
    <property type="component" value="Unassembled WGS sequence"/>
</dbReference>
<dbReference type="AlphaFoldDB" id="A0A1R1I7D3"/>